<organism evidence="1">
    <name type="scientific">Timema poppense</name>
    <name type="common">Walking stick</name>
    <dbReference type="NCBI Taxonomy" id="170557"/>
    <lineage>
        <taxon>Eukaryota</taxon>
        <taxon>Metazoa</taxon>
        <taxon>Ecdysozoa</taxon>
        <taxon>Arthropoda</taxon>
        <taxon>Hexapoda</taxon>
        <taxon>Insecta</taxon>
        <taxon>Pterygota</taxon>
        <taxon>Neoptera</taxon>
        <taxon>Polyneoptera</taxon>
        <taxon>Phasmatodea</taxon>
        <taxon>Timematodea</taxon>
        <taxon>Timematoidea</taxon>
        <taxon>Timematidae</taxon>
        <taxon>Timema</taxon>
    </lineage>
</organism>
<proteinExistence type="predicted"/>
<sequence>MGTGIRTWGQTYGLGDRHTDMGTDIRTWDRHMDLETDIRTWDRHMDLETDIRTWDRHMDLETDIRAWGQTYEHGDRPTNMGTYIRIWGRQTHMKTNTQTLGHENKEQIYIPENRVVHRIQVPLKFLPPITPRVDKPGRAMLTVIVLLGMSLGRGGGRGSSWCTLRAPSKVAGSLSLKYYTMDLSFKLRHDGTTQVHPTEIRTSISPSSAVELNTTSALANYATEAVITHHSVPYVRTKPRTVSSMWILLVVHLLAVPLGCETERRVYLLEDAGIRHFAVWEVLSPLTVNFSLALNQQGQKCRVFSAVELNTTSALANYATGAREVQYSHAELTTYISRDPSKLLNGLPPPPLYLPFHHLGDKDFRKMGWGGLLETATRAIKSSGDVFDSRERENRARSWLSLAVLCFMLDLGGGGVGKEGRAARTLNPVLNISNPIYFESDALNYVTTEESFGPLVTCQSTLGFYRNTNQLVRLVYGEIFPCFTAVVMDPGRPFIELVCFRCSLSLTHSVSSPPLPFEPQSH</sequence>
<protein>
    <submittedName>
        <fullName evidence="1">Uncharacterized protein</fullName>
    </submittedName>
</protein>
<evidence type="ECO:0000313" key="1">
    <source>
        <dbReference type="EMBL" id="CAD7404852.1"/>
    </source>
</evidence>
<accession>A0A7R9H0S4</accession>
<name>A0A7R9H0S4_TIMPO</name>
<reference evidence="1" key="1">
    <citation type="submission" date="2020-11" db="EMBL/GenBank/DDBJ databases">
        <authorList>
            <person name="Tran Van P."/>
        </authorList>
    </citation>
    <scope>NUCLEOTIDE SEQUENCE</scope>
</reference>
<dbReference type="AlphaFoldDB" id="A0A7R9H0S4"/>
<dbReference type="EMBL" id="OD002316">
    <property type="protein sequence ID" value="CAD7404852.1"/>
    <property type="molecule type" value="Genomic_DNA"/>
</dbReference>
<gene>
    <name evidence="1" type="ORF">TPSB3V08_LOCUS4692</name>
</gene>